<proteinExistence type="predicted"/>
<dbReference type="OrthoDB" id="5244663at2"/>
<name>A0A2V3DW55_9MICC</name>
<evidence type="ECO:0000313" key="1">
    <source>
        <dbReference type="EMBL" id="PXA69095.1"/>
    </source>
</evidence>
<keyword evidence="2" id="KW-1185">Reference proteome</keyword>
<dbReference type="Proteomes" id="UP000246303">
    <property type="component" value="Unassembled WGS sequence"/>
</dbReference>
<evidence type="ECO:0000313" key="2">
    <source>
        <dbReference type="Proteomes" id="UP000246303"/>
    </source>
</evidence>
<comment type="caution">
    <text evidence="1">The sequence shown here is derived from an EMBL/GenBank/DDBJ whole genome shotgun (WGS) entry which is preliminary data.</text>
</comment>
<accession>A0A2V3DW55</accession>
<dbReference type="RefSeq" id="WP_110104383.1">
    <property type="nucleotide sequence ID" value="NZ_JACBZZ010000001.1"/>
</dbReference>
<reference evidence="1 2" key="1">
    <citation type="submission" date="2018-05" db="EMBL/GenBank/DDBJ databases">
        <title>Genetic diversity of glacier-inhabiting Cryobacterium bacteria in China and description of Cryobacterium mengkeensis sp. nov. and Arthrobacter glacialis sp. nov.</title>
        <authorList>
            <person name="Liu Q."/>
            <person name="Xin Y.-H."/>
        </authorList>
    </citation>
    <scope>NUCLEOTIDE SEQUENCE [LARGE SCALE GENOMIC DNA]</scope>
    <source>
        <strain evidence="1 2">GP3</strain>
    </source>
</reference>
<sequence length="90" mass="9852">MSNGLQGANPEELRNFARELEQAQSILLHTKSELSQRILGNLRWEGPDAFVFKHAWTSSYAPVISQTAALLADTARLLQAQAAEQESASA</sequence>
<protein>
    <recommendedName>
        <fullName evidence="3">WXG100 family type VII secretion target</fullName>
    </recommendedName>
</protein>
<organism evidence="1 2">
    <name type="scientific">Arthrobacter psychrochitiniphilus</name>
    <dbReference type="NCBI Taxonomy" id="291045"/>
    <lineage>
        <taxon>Bacteria</taxon>
        <taxon>Bacillati</taxon>
        <taxon>Actinomycetota</taxon>
        <taxon>Actinomycetes</taxon>
        <taxon>Micrococcales</taxon>
        <taxon>Micrococcaceae</taxon>
        <taxon>Arthrobacter</taxon>
    </lineage>
</organism>
<gene>
    <name evidence="1" type="ORF">CVS29_00475</name>
</gene>
<dbReference type="AlphaFoldDB" id="A0A2V3DW55"/>
<dbReference type="Gene3D" id="1.10.287.1060">
    <property type="entry name" value="ESAT-6-like"/>
    <property type="match status" value="1"/>
</dbReference>
<dbReference type="EMBL" id="QHLZ01000001">
    <property type="protein sequence ID" value="PXA69095.1"/>
    <property type="molecule type" value="Genomic_DNA"/>
</dbReference>
<evidence type="ECO:0008006" key="3">
    <source>
        <dbReference type="Google" id="ProtNLM"/>
    </source>
</evidence>